<keyword evidence="2" id="KW-1185">Reference proteome</keyword>
<protein>
    <submittedName>
        <fullName evidence="1">Uncharacterized protein</fullName>
    </submittedName>
</protein>
<accession>A0AAF0D5A1</accession>
<name>A0AAF0D5A1_9CAUD</name>
<proteinExistence type="predicted"/>
<reference evidence="1" key="1">
    <citation type="submission" date="2023-01" db="EMBL/GenBank/DDBJ databases">
        <title>New crAssphage isolates infecting Bacteroides cellulosilyticus.</title>
        <authorList>
            <person name="Papudeshi B."/>
            <person name="Vega A.A."/>
            <person name="Souza C."/>
            <person name="Giles S.K."/>
            <person name="Mallawaarachchi V."/>
            <person name="Roach M.J."/>
            <person name="An M."/>
            <person name="Jacobson N."/>
            <person name="McNair K."/>
            <person name="Mora M.F."/>
            <person name="Pastrana K."/>
            <person name="Leigh C."/>
            <person name="Cram C."/>
            <person name="Plewa W.S."/>
            <person name="Grigson S.R."/>
            <person name="Bouras G.S."/>
            <person name="Decewicz P."/>
            <person name="Luque A."/>
            <person name="Droit L."/>
            <person name="Handley S."/>
            <person name="Segall A.M."/>
            <person name="Dinsdale E.A."/>
            <person name="Edwards R.A."/>
        </authorList>
    </citation>
    <scope>NUCLEOTIDE SEQUENCE</scope>
    <source>
        <strain evidence="1">Bc11</strain>
    </source>
</reference>
<dbReference type="Proteomes" id="UP001269161">
    <property type="component" value="Segment"/>
</dbReference>
<sequence length="198" mass="21614">MGTKKNDATIEEVKDEVVVDATNPILVDLKSYIGKDNDEIVRALIARSDCKNHPNLVITNVLQSTTQEGGLTIVVNKALPQYVLDADTGDYVMSTTRNIFTSVIAVSAILKAQGEMLLAKAIMGDNINQILAILKGARISVISHEIAAGEDFVNPFATRMPSEFTATERNRVQYFPYDVTLADKSVIMEELTLAKLLG</sequence>
<evidence type="ECO:0000313" key="2">
    <source>
        <dbReference type="Proteomes" id="UP001269161"/>
    </source>
</evidence>
<evidence type="ECO:0000313" key="1">
    <source>
        <dbReference type="EMBL" id="WEU69919.1"/>
    </source>
</evidence>
<dbReference type="RefSeq" id="YP_011108681.1">
    <property type="nucleotide sequence ID" value="NC_091965.1"/>
</dbReference>
<dbReference type="EMBL" id="OQ198719">
    <property type="protein sequence ID" value="WEU69919.1"/>
    <property type="molecule type" value="Genomic_DNA"/>
</dbReference>
<organism evidence="1 2">
    <name type="scientific">Caudoviricetes sp. 'Rudgehvirus jaberico'</name>
    <dbReference type="NCBI Taxonomy" id="3028515"/>
    <lineage>
        <taxon>Viruses</taxon>
        <taxon>Duplodnaviria</taxon>
        <taxon>Heunggongvirae</taxon>
        <taxon>Uroviricota</taxon>
        <taxon>Caudoviricetes</taxon>
        <taxon>Crassvirales</taxon>
        <taxon>Intestiviridae</taxon>
        <taxon>Crudevirinae</taxon>
    </lineage>
</organism>